<protein>
    <submittedName>
        <fullName evidence="2">Uncharacterized protein</fullName>
    </submittedName>
</protein>
<dbReference type="AlphaFoldDB" id="A0AAN8JID4"/>
<organism evidence="2 3">
    <name type="scientific">Patella caerulea</name>
    <name type="common">Rayed Mediterranean limpet</name>
    <dbReference type="NCBI Taxonomy" id="87958"/>
    <lineage>
        <taxon>Eukaryota</taxon>
        <taxon>Metazoa</taxon>
        <taxon>Spiralia</taxon>
        <taxon>Lophotrochozoa</taxon>
        <taxon>Mollusca</taxon>
        <taxon>Gastropoda</taxon>
        <taxon>Patellogastropoda</taxon>
        <taxon>Patelloidea</taxon>
        <taxon>Patellidae</taxon>
        <taxon>Patella</taxon>
    </lineage>
</organism>
<proteinExistence type="predicted"/>
<gene>
    <name evidence="2" type="ORF">SNE40_012931</name>
</gene>
<comment type="caution">
    <text evidence="2">The sequence shown here is derived from an EMBL/GenBank/DDBJ whole genome shotgun (WGS) entry which is preliminary data.</text>
</comment>
<keyword evidence="3" id="KW-1185">Reference proteome</keyword>
<keyword evidence="1" id="KW-0732">Signal</keyword>
<name>A0AAN8JID4_PATCE</name>
<reference evidence="2 3" key="1">
    <citation type="submission" date="2024-01" db="EMBL/GenBank/DDBJ databases">
        <title>The genome of the rayed Mediterranean limpet Patella caerulea (Linnaeus, 1758).</title>
        <authorList>
            <person name="Anh-Thu Weber A."/>
            <person name="Halstead-Nussloch G."/>
        </authorList>
    </citation>
    <scope>NUCLEOTIDE SEQUENCE [LARGE SCALE GENOMIC DNA]</scope>
    <source>
        <strain evidence="2">AATW-2023a</strain>
        <tissue evidence="2">Whole specimen</tissue>
    </source>
</reference>
<dbReference type="Proteomes" id="UP001347796">
    <property type="component" value="Unassembled WGS sequence"/>
</dbReference>
<feature type="signal peptide" evidence="1">
    <location>
        <begin position="1"/>
        <end position="17"/>
    </location>
</feature>
<evidence type="ECO:0000313" key="3">
    <source>
        <dbReference type="Proteomes" id="UP001347796"/>
    </source>
</evidence>
<accession>A0AAN8JID4</accession>
<evidence type="ECO:0000313" key="2">
    <source>
        <dbReference type="EMBL" id="KAK6178102.1"/>
    </source>
</evidence>
<feature type="chain" id="PRO_5042923240" evidence="1">
    <location>
        <begin position="18"/>
        <end position="188"/>
    </location>
</feature>
<evidence type="ECO:0000256" key="1">
    <source>
        <dbReference type="SAM" id="SignalP"/>
    </source>
</evidence>
<dbReference type="EMBL" id="JAZGQO010000009">
    <property type="protein sequence ID" value="KAK6178102.1"/>
    <property type="molecule type" value="Genomic_DNA"/>
</dbReference>
<sequence>MMLFWATILLFLDICQAVTNDARCLARKGGVCQFNNKPCQGTSIPGLCASSDVRRCCIVSDEIEGDSECHAKDGRCQYAAQRCKNGRYIGAKCSGAVERKCCVSKYTVGSTSETSDSWCEARGGVCQYTSRACPGGYANNLCRGTINIQCCIGGVYGSGLTKNGNNAPRQQEISLLLQICSFLFIFYK</sequence>